<dbReference type="InterPro" id="IPR029021">
    <property type="entry name" value="Prot-tyrosine_phosphatase-like"/>
</dbReference>
<dbReference type="Gene3D" id="2.30.29.30">
    <property type="entry name" value="Pleckstrin-homology domain (PH domain)/Phosphotyrosine-binding domain (PTB)"/>
    <property type="match status" value="1"/>
</dbReference>
<dbReference type="InterPro" id="IPR004182">
    <property type="entry name" value="GRAM"/>
</dbReference>
<evidence type="ECO:0000259" key="4">
    <source>
        <dbReference type="PROSITE" id="PS50081"/>
    </source>
</evidence>
<evidence type="ECO:0000256" key="2">
    <source>
        <dbReference type="SAM" id="MobiDB-lite"/>
    </source>
</evidence>
<dbReference type="CDD" id="cd13208">
    <property type="entry name" value="PH-GRAM_MTMR5_MTMR13"/>
    <property type="match status" value="1"/>
</dbReference>
<dbReference type="CDD" id="cd20827">
    <property type="entry name" value="C1_Sbf-like"/>
    <property type="match status" value="1"/>
</dbReference>
<feature type="domain" description="Phorbol-ester/DAG-type" evidence="4">
    <location>
        <begin position="1865"/>
        <end position="1915"/>
    </location>
</feature>
<reference evidence="7 8" key="1">
    <citation type="submission" date="2022-12" db="EMBL/GenBank/DDBJ databases">
        <title>Chromosome-level genome of Tegillarca granosa.</title>
        <authorList>
            <person name="Kim J."/>
        </authorList>
    </citation>
    <scope>NUCLEOTIDE SEQUENCE [LARGE SCALE GENOMIC DNA]</scope>
    <source>
        <strain evidence="7">Teg-2019</strain>
        <tissue evidence="7">Adductor muscle</tissue>
    </source>
</reference>
<keyword evidence="8" id="KW-1185">Reference proteome</keyword>
<dbReference type="Pfam" id="PF02893">
    <property type="entry name" value="GRAM"/>
    <property type="match status" value="1"/>
</dbReference>
<dbReference type="Gene3D" id="3.30.450.200">
    <property type="match status" value="1"/>
</dbReference>
<dbReference type="SMART" id="SM00568">
    <property type="entry name" value="GRAM"/>
    <property type="match status" value="1"/>
</dbReference>
<dbReference type="InterPro" id="IPR022096">
    <property type="entry name" value="SBF1/SBF2"/>
</dbReference>
<feature type="domain" description="Myotubularin phosphatase" evidence="6">
    <location>
        <begin position="1148"/>
        <end position="1733"/>
    </location>
</feature>
<dbReference type="PROSITE" id="PS50081">
    <property type="entry name" value="ZF_DAG_PE_2"/>
    <property type="match status" value="1"/>
</dbReference>
<dbReference type="InterPro" id="IPR002219">
    <property type="entry name" value="PKC_DAG/PE"/>
</dbReference>
<dbReference type="Pfam" id="PF06602">
    <property type="entry name" value="Myotub-related"/>
    <property type="match status" value="2"/>
</dbReference>
<feature type="region of interest" description="Disordered" evidence="2">
    <location>
        <begin position="701"/>
        <end position="732"/>
    </location>
</feature>
<dbReference type="Gene3D" id="3.40.50.11500">
    <property type="match status" value="1"/>
</dbReference>
<name>A0ABQ9DZW8_TEGGR</name>
<dbReference type="Proteomes" id="UP001217089">
    <property type="component" value="Unassembled WGS sequence"/>
</dbReference>
<dbReference type="CDD" id="cd14534">
    <property type="entry name" value="PTP-MTMR5-like"/>
    <property type="match status" value="1"/>
</dbReference>
<dbReference type="EMBL" id="JARBDR010000921">
    <property type="protein sequence ID" value="KAJ8298778.1"/>
    <property type="molecule type" value="Genomic_DNA"/>
</dbReference>
<dbReference type="InterPro" id="IPR010569">
    <property type="entry name" value="Myotubularin-like_Pase_dom"/>
</dbReference>
<dbReference type="Pfam" id="PF02141">
    <property type="entry name" value="DENN"/>
    <property type="match status" value="1"/>
</dbReference>
<protein>
    <recommendedName>
        <fullName evidence="9">Myotubularin-related protein 13</fullName>
    </recommendedName>
</protein>
<dbReference type="InterPro" id="IPR037516">
    <property type="entry name" value="Tripartite_DENN"/>
</dbReference>
<dbReference type="InterPro" id="IPR001194">
    <property type="entry name" value="cDENN_dom"/>
</dbReference>
<dbReference type="PANTHER" id="PTHR10807:SF109">
    <property type="entry name" value="SET DOMAIN BINDING FACTOR, ISOFORM A"/>
    <property type="match status" value="1"/>
</dbReference>
<dbReference type="PROSITE" id="PS50211">
    <property type="entry name" value="DENN"/>
    <property type="match status" value="1"/>
</dbReference>
<dbReference type="PROSITE" id="PS51339">
    <property type="entry name" value="PPASE_MYOTUBULARIN"/>
    <property type="match status" value="1"/>
</dbReference>
<evidence type="ECO:0000313" key="7">
    <source>
        <dbReference type="EMBL" id="KAJ8298778.1"/>
    </source>
</evidence>
<dbReference type="PROSITE" id="PS00479">
    <property type="entry name" value="ZF_DAG_PE_1"/>
    <property type="match status" value="1"/>
</dbReference>
<organism evidence="7 8">
    <name type="scientific">Tegillarca granosa</name>
    <name type="common">Malaysian cockle</name>
    <name type="synonym">Anadara granosa</name>
    <dbReference type="NCBI Taxonomy" id="220873"/>
    <lineage>
        <taxon>Eukaryota</taxon>
        <taxon>Metazoa</taxon>
        <taxon>Spiralia</taxon>
        <taxon>Lophotrochozoa</taxon>
        <taxon>Mollusca</taxon>
        <taxon>Bivalvia</taxon>
        <taxon>Autobranchia</taxon>
        <taxon>Pteriomorphia</taxon>
        <taxon>Arcoida</taxon>
        <taxon>Arcoidea</taxon>
        <taxon>Arcidae</taxon>
        <taxon>Tegillarca</taxon>
    </lineage>
</organism>
<dbReference type="PROSITE" id="PS50003">
    <property type="entry name" value="PH_DOMAIN"/>
    <property type="match status" value="1"/>
</dbReference>
<dbReference type="SMART" id="SM00109">
    <property type="entry name" value="C1"/>
    <property type="match status" value="1"/>
</dbReference>
<dbReference type="Gene3D" id="3.30.60.20">
    <property type="match status" value="1"/>
</dbReference>
<proteinExistence type="inferred from homology"/>
<comment type="similarity">
    <text evidence="1">Belongs to the protein-tyrosine phosphatase family. Non-receptor class myotubularin subfamily.</text>
</comment>
<dbReference type="PANTHER" id="PTHR10807">
    <property type="entry name" value="MYOTUBULARIN-RELATED"/>
    <property type="match status" value="1"/>
</dbReference>
<dbReference type="SMART" id="SM00233">
    <property type="entry name" value="PH"/>
    <property type="match status" value="1"/>
</dbReference>
<dbReference type="Pfam" id="PF03456">
    <property type="entry name" value="uDENN"/>
    <property type="match status" value="1"/>
</dbReference>
<dbReference type="InterPro" id="IPR001849">
    <property type="entry name" value="PH_domain"/>
</dbReference>
<evidence type="ECO:0000256" key="1">
    <source>
        <dbReference type="ARBA" id="ARBA00007471"/>
    </source>
</evidence>
<dbReference type="SMART" id="SM00801">
    <property type="entry name" value="dDENN"/>
    <property type="match status" value="1"/>
</dbReference>
<dbReference type="InterPro" id="IPR005112">
    <property type="entry name" value="dDENN_dom"/>
</dbReference>
<dbReference type="SUPFAM" id="SSF50729">
    <property type="entry name" value="PH domain-like"/>
    <property type="match status" value="2"/>
</dbReference>
<dbReference type="InterPro" id="IPR011993">
    <property type="entry name" value="PH-like_dom_sf"/>
</dbReference>
<dbReference type="SMART" id="SM00799">
    <property type="entry name" value="DENN"/>
    <property type="match status" value="1"/>
</dbReference>
<feature type="region of interest" description="Disordered" evidence="2">
    <location>
        <begin position="1076"/>
        <end position="1122"/>
    </location>
</feature>
<feature type="domain" description="UDENN" evidence="5">
    <location>
        <begin position="6"/>
        <end position="428"/>
    </location>
</feature>
<dbReference type="SMART" id="SM00800">
    <property type="entry name" value="uDENN"/>
    <property type="match status" value="1"/>
</dbReference>
<dbReference type="Pfam" id="PF00130">
    <property type="entry name" value="C1_1"/>
    <property type="match status" value="1"/>
</dbReference>
<sequence length="2103" mass="238531">MSRLADYFLVVGYDHEKERSGASCGKIIQRFPEKDWDDCPFTQGIELFCQPTGWELSSRRHPPQFFVSVLTDMDADRHYCACLSFHESVATTQSKADDADTDESDGMIPHHSLMFSPKSLVLISRLDYFDVFRNCLGLIYSAYIDKLDVQLEVLVGNIIGCVQVPPPGGPQVRFSIGAGDRQALQPPLSNTIPSSRNTVALLFKQLGINNTLVLFSASLTDHKVLFYSQSFSRLTDACHALTVLHYPLKYSYVYIPILPSHLLEVLHSPTPFLAGINSSVAEDTADLLDVIVVDLDGGSVKVPECVNLSTIPEPMLQRTKQALTTILNPDLLSADDAFPIPLPKKPPSLEQKDKEIRAIFIRLFAELFTGYRSCLTLIRIHPNPFITFHKANFLGHRGMVEDDFLVRVLDGMGFSAFVAERGPPYRVCDIFDEVYATMQDQLREERNNPDKMLEHIKSVADQLHLNENPNPQPYVQKVPKPTEGAYSRIHQPPFPYLSYITVKDIIEEGLSKQNNKFVQVRPVQPRLVPIGPPVTSFSDRQRIVDNNARRLEVLRNCVNFVFENKISDARIIFPAVLRALKSRVARLALTQELGYHIRSNRAMLEHQQFDLVVKLLNCALQNDSSMDENGVAAAILPLATSFCRKLCTGVIQFAYTCVQEHAVWGNLQFWEAAFYQDVQKEIRQLYLPQFEEHILMDKKRDSSYSPPQYRNGNGLNTNWNRGQGTTPDTKRRSSYRLREIGALEIAAEQLRVWPNMTSEQQEEMINNEESTVYSQAIHYANRIVYMRVPLETTKSMKSFSHDWESNSNSNIASSVAESDSIDAESGFDEMEVSDVNNATVKFVTRFVDKVCSESRVTQEHIKALHQMVPGVVAMHIETLEAVHRESKRLPPIQKPKILKPTYLHGEEIIMDGLRVYMLPDGRDEGTGGNMGGPSLLPAEGAIFLTNYRIIFKGIPCDPLACEQVVVRYFPVSTLTKEKSIKLQYTPHIDQLPKEGLQLRSNIFQLMKLAFDEEVSPEDIEAFKKLAHKYRNPTSVFMTFAFTGQVIKQTTPLHKQKEKNASLRHFAKKTLIKTARKAGIKTKQPSSRKHKYILPTPPLLRRSVTSSRSSTGSDSESDRPNSEIYDELSIIDEGEYTVTLSNDPKNLEKLMEKPGYQDYKRLGFGDFSTPHQRSRTDPFRISTVNANFSICRSYPALIVVPQNVTDDSIRKLARTHRQYRFPVITWKHPRTKALLLRASGFHGSRGLMTMLKSDGTSSTTTTGETSSSLEQERYFSSIVQATPNSCKSFDPSGSDSLTSLDSLVMVGATESLNVPDTPDLLRKSAAYKTGSMRSISKPKATASSRDSLISLVDSLPSMRRSSMFLRAVNSLRMSAGKGHAFLTLPRKTRSRSSYWQTFGRMGSFREKSRLSTASFDPAMASRLAQNGGLMDSPGDIINSSVQGLKRVSLYVLGEKAQMKGIKMDSFPKCDFIPVDFYEVRHVKASFKKLMRACVPSAPTTVDQSFMKSVEDSEWLLQIQNILQLAGASVDLLDVQGSSVMICLEDGWDFTTQVISVAQVLLDPYYRTIEGFKCLIEKEWLSFGHRFTHRSNQTAANQASGFAPIFLQFLDVVHQVHNQFPLSFEFNQFFLKFLAYHYVSNRFRTFMMDNEFERVEAGWLLEEKKPSKFDNVEDEGGFVPKHYQTHVGISLWEYLEKHHRKSPIFYNFMFSPEDQEMVLRPYSNMSNLKIWDYFLSEDLVHGPSYEIEIAQKEILLNQEESTEIAPQKTRKIINGCYDNIGIQQPDTFKYLLQELHKIETDLGHLPQKWKPLWDKIAGSNHDSMIRNSSFNTQIVRSHGRSIHKRSTLEILVKGKMLGEAAKMFSQPHRFEKYTYTTPAYCDYCSQVLWGLLKTGMHCADCGYNCHEKCQPHAPKNCTKLKIVPDSNTSSSTNVSRTGGSESGSTSGAAGTLTGSIGQAFEQYSTSSTGEHRTHEGYLYKRGVMLKGWKQRWFVLDNMKNQLRYYDALEDSNCRGYIDMLEVVSVHPIKNVQGAPKKAEENAFFELMLKQLRNGLIRFRVLYEDSENLRTFLCSQDFEINSAHRHENLRTFLCSQDFEINSSSQT</sequence>
<dbReference type="InterPro" id="IPR043153">
    <property type="entry name" value="DENN_C"/>
</dbReference>
<feature type="region of interest" description="Disordered" evidence="2">
    <location>
        <begin position="1924"/>
        <end position="1947"/>
    </location>
</feature>
<feature type="compositionally biased region" description="Basic residues" evidence="2">
    <location>
        <begin position="1076"/>
        <end position="1091"/>
    </location>
</feature>
<evidence type="ECO:0008006" key="9">
    <source>
        <dbReference type="Google" id="ProtNLM"/>
    </source>
</evidence>
<feature type="compositionally biased region" description="Polar residues" evidence="2">
    <location>
        <begin position="703"/>
        <end position="727"/>
    </location>
</feature>
<dbReference type="SUPFAM" id="SSF52799">
    <property type="entry name" value="(Phosphotyrosine protein) phosphatases II"/>
    <property type="match status" value="1"/>
</dbReference>
<feature type="compositionally biased region" description="Low complexity" evidence="2">
    <location>
        <begin position="1100"/>
        <end position="1113"/>
    </location>
</feature>
<accession>A0ABQ9DZW8</accession>
<evidence type="ECO:0000259" key="5">
    <source>
        <dbReference type="PROSITE" id="PS50211"/>
    </source>
</evidence>
<dbReference type="InterPro" id="IPR005113">
    <property type="entry name" value="uDENN_dom"/>
</dbReference>
<gene>
    <name evidence="7" type="ORF">KUTeg_022838</name>
</gene>
<comment type="caution">
    <text evidence="7">The sequence shown here is derived from an EMBL/GenBank/DDBJ whole genome shotgun (WGS) entry which is preliminary data.</text>
</comment>
<evidence type="ECO:0000259" key="3">
    <source>
        <dbReference type="PROSITE" id="PS50003"/>
    </source>
</evidence>
<feature type="domain" description="PH" evidence="3">
    <location>
        <begin position="1969"/>
        <end position="2078"/>
    </location>
</feature>
<dbReference type="Pfam" id="PF00169">
    <property type="entry name" value="PH"/>
    <property type="match status" value="1"/>
</dbReference>
<dbReference type="Pfam" id="PF12335">
    <property type="entry name" value="SBF2"/>
    <property type="match status" value="1"/>
</dbReference>
<dbReference type="InterPro" id="IPR030564">
    <property type="entry name" value="Myotubularin"/>
</dbReference>
<evidence type="ECO:0000313" key="8">
    <source>
        <dbReference type="Proteomes" id="UP001217089"/>
    </source>
</evidence>
<evidence type="ECO:0000259" key="6">
    <source>
        <dbReference type="PROSITE" id="PS51339"/>
    </source>
</evidence>